<dbReference type="Gene3D" id="3.40.50.150">
    <property type="entry name" value="Vaccinia Virus protein VP39"/>
    <property type="match status" value="1"/>
</dbReference>
<keyword evidence="5" id="KW-0687">Ribonucleoprotein</keyword>
<keyword evidence="3" id="KW-0949">S-adenosyl-L-methionine</keyword>
<evidence type="ECO:0000256" key="2">
    <source>
        <dbReference type="ARBA" id="ARBA00022679"/>
    </source>
</evidence>
<dbReference type="InterPro" id="IPR017127">
    <property type="entry name" value="Ribosome_uL3_MTase"/>
</dbReference>
<dbReference type="EC" id="2.1.1.298" evidence="5"/>
<evidence type="ECO:0000256" key="1">
    <source>
        <dbReference type="ARBA" id="ARBA00022603"/>
    </source>
</evidence>
<dbReference type="Proteomes" id="UP001626549">
    <property type="component" value="Chromosome"/>
</dbReference>
<keyword evidence="1 5" id="KW-0489">Methyltransferase</keyword>
<dbReference type="CDD" id="cd02440">
    <property type="entry name" value="AdoMet_MTases"/>
    <property type="match status" value="1"/>
</dbReference>
<gene>
    <name evidence="5" type="primary">prmB</name>
    <name evidence="5" type="ORF">R0137_12265</name>
</gene>
<dbReference type="PIRSF" id="PIRSF037167">
    <property type="entry name" value="Mtase_YfcB_prd"/>
    <property type="match status" value="1"/>
</dbReference>
<dbReference type="EMBL" id="CP136865">
    <property type="protein sequence ID" value="WOJ96011.1"/>
    <property type="molecule type" value="Genomic_DNA"/>
</dbReference>
<evidence type="ECO:0000313" key="5">
    <source>
        <dbReference type="EMBL" id="WOJ96011.1"/>
    </source>
</evidence>
<sequence>MVATSSGRSNATFFGDYGLSERAPVTLGDALDQTYLALQKAEIFFGHGSDSAWDEAVFLLLSAVGQPLESGDEVLALSVADDEWERVLDWLHARIIHRRPLPYLTGRAWFAGLEFKCDERALVPRSPIAEVIRNGYSPWWTGEAPTSLLDLCCGGGCIGIAAAAYQEDLKVVIADIDADALSLARENIDIHELTGRVTAVKSDLMDELAGQRFDIILTNPPYVDSADLASMPAEFLAEPPQGLGSGDDGLDMARRILQDAGEYLTPGGLLFLEVGNSWEALDAELSGLSLTWIEFSEGGHGVLLARAEELPEIVQALAR</sequence>
<dbReference type="Gene3D" id="1.10.8.10">
    <property type="entry name" value="DNA helicase RuvA subunit, C-terminal domain"/>
    <property type="match status" value="1"/>
</dbReference>
<keyword evidence="6" id="KW-1185">Reference proteome</keyword>
<dbReference type="InterPro" id="IPR007848">
    <property type="entry name" value="Small_mtfrase_dom"/>
</dbReference>
<dbReference type="RefSeq" id="WP_407326703.1">
    <property type="nucleotide sequence ID" value="NZ_CP136865.1"/>
</dbReference>
<evidence type="ECO:0000313" key="6">
    <source>
        <dbReference type="Proteomes" id="UP001626549"/>
    </source>
</evidence>
<dbReference type="InterPro" id="IPR004556">
    <property type="entry name" value="HemK-like"/>
</dbReference>
<accession>A0ABZ0I9I9</accession>
<dbReference type="InterPro" id="IPR029063">
    <property type="entry name" value="SAM-dependent_MTases_sf"/>
</dbReference>
<dbReference type="InterPro" id="IPR002052">
    <property type="entry name" value="DNA_methylase_N6_adenine_CS"/>
</dbReference>
<reference evidence="5 6" key="1">
    <citation type="submission" date="2023-10" db="EMBL/GenBank/DDBJ databases">
        <title>Two novel species belonging to the OM43/NOR5 clade.</title>
        <authorList>
            <person name="Park M."/>
        </authorList>
    </citation>
    <scope>NUCLEOTIDE SEQUENCE [LARGE SCALE GENOMIC DNA]</scope>
    <source>
        <strain evidence="5 6">IMCC45268</strain>
    </source>
</reference>
<dbReference type="NCBIfam" id="TIGR00536">
    <property type="entry name" value="hemK_fam"/>
    <property type="match status" value="1"/>
</dbReference>
<dbReference type="NCBIfam" id="TIGR03533">
    <property type="entry name" value="L3_gln_methyl"/>
    <property type="match status" value="1"/>
</dbReference>
<feature type="domain" description="Methyltransferase small" evidence="4">
    <location>
        <begin position="147"/>
        <end position="241"/>
    </location>
</feature>
<dbReference type="GO" id="GO:0032259">
    <property type="term" value="P:methylation"/>
    <property type="evidence" value="ECO:0007669"/>
    <property type="project" value="UniProtKB-KW"/>
</dbReference>
<dbReference type="GO" id="GO:0008168">
    <property type="term" value="F:methyltransferase activity"/>
    <property type="evidence" value="ECO:0007669"/>
    <property type="project" value="UniProtKB-KW"/>
</dbReference>
<proteinExistence type="predicted"/>
<keyword evidence="5" id="KW-0689">Ribosomal protein</keyword>
<protein>
    <submittedName>
        <fullName evidence="5">50S ribosomal protein L3 N(5)-glutamine methyltransferase</fullName>
        <ecNumber evidence="5">2.1.1.298</ecNumber>
    </submittedName>
</protein>
<dbReference type="PROSITE" id="PS00092">
    <property type="entry name" value="N6_MTASE"/>
    <property type="match status" value="1"/>
</dbReference>
<evidence type="ECO:0000256" key="3">
    <source>
        <dbReference type="ARBA" id="ARBA00022691"/>
    </source>
</evidence>
<dbReference type="Pfam" id="PF05175">
    <property type="entry name" value="MTS"/>
    <property type="match status" value="1"/>
</dbReference>
<evidence type="ECO:0000259" key="4">
    <source>
        <dbReference type="Pfam" id="PF05175"/>
    </source>
</evidence>
<dbReference type="SUPFAM" id="SSF53335">
    <property type="entry name" value="S-adenosyl-L-methionine-dependent methyltransferases"/>
    <property type="match status" value="1"/>
</dbReference>
<dbReference type="GO" id="GO:0005840">
    <property type="term" value="C:ribosome"/>
    <property type="evidence" value="ECO:0007669"/>
    <property type="project" value="UniProtKB-KW"/>
</dbReference>
<dbReference type="PANTHER" id="PTHR47806">
    <property type="entry name" value="50S RIBOSOMAL PROTEIN L3 GLUTAMINE METHYLTRANSFERASE"/>
    <property type="match status" value="1"/>
</dbReference>
<keyword evidence="2 5" id="KW-0808">Transferase</keyword>
<organism evidence="5 6">
    <name type="scientific">Congregibacter brevis</name>
    <dbReference type="NCBI Taxonomy" id="3081201"/>
    <lineage>
        <taxon>Bacteria</taxon>
        <taxon>Pseudomonadati</taxon>
        <taxon>Pseudomonadota</taxon>
        <taxon>Gammaproteobacteria</taxon>
        <taxon>Cellvibrionales</taxon>
        <taxon>Halieaceae</taxon>
        <taxon>Congregibacter</taxon>
    </lineage>
</organism>
<dbReference type="PANTHER" id="PTHR47806:SF1">
    <property type="entry name" value="RIBOSOMAL PROTEIN UL3 GLUTAMINE METHYLTRANSFERASE"/>
    <property type="match status" value="1"/>
</dbReference>
<name>A0ABZ0I9I9_9GAMM</name>